<protein>
    <submittedName>
        <fullName evidence="2">Uncharacterized protein</fullName>
    </submittedName>
</protein>
<proteinExistence type="predicted"/>
<feature type="region of interest" description="Disordered" evidence="1">
    <location>
        <begin position="124"/>
        <end position="184"/>
    </location>
</feature>
<keyword evidence="3" id="KW-1185">Reference proteome</keyword>
<dbReference type="Proteomes" id="UP000800094">
    <property type="component" value="Unassembled WGS sequence"/>
</dbReference>
<evidence type="ECO:0000313" key="3">
    <source>
        <dbReference type="Proteomes" id="UP000800094"/>
    </source>
</evidence>
<dbReference type="GeneID" id="54572872"/>
<name>A0A6A6I066_9PLEO</name>
<organism evidence="2 3">
    <name type="scientific">Trematosphaeria pertusa</name>
    <dbReference type="NCBI Taxonomy" id="390896"/>
    <lineage>
        <taxon>Eukaryota</taxon>
        <taxon>Fungi</taxon>
        <taxon>Dikarya</taxon>
        <taxon>Ascomycota</taxon>
        <taxon>Pezizomycotina</taxon>
        <taxon>Dothideomycetes</taxon>
        <taxon>Pleosporomycetidae</taxon>
        <taxon>Pleosporales</taxon>
        <taxon>Massarineae</taxon>
        <taxon>Trematosphaeriaceae</taxon>
        <taxon>Trematosphaeria</taxon>
    </lineage>
</organism>
<accession>A0A6A6I066</accession>
<reference evidence="2" key="1">
    <citation type="journal article" date="2020" name="Stud. Mycol.">
        <title>101 Dothideomycetes genomes: a test case for predicting lifestyles and emergence of pathogens.</title>
        <authorList>
            <person name="Haridas S."/>
            <person name="Albert R."/>
            <person name="Binder M."/>
            <person name="Bloem J."/>
            <person name="Labutti K."/>
            <person name="Salamov A."/>
            <person name="Andreopoulos B."/>
            <person name="Baker S."/>
            <person name="Barry K."/>
            <person name="Bills G."/>
            <person name="Bluhm B."/>
            <person name="Cannon C."/>
            <person name="Castanera R."/>
            <person name="Culley D."/>
            <person name="Daum C."/>
            <person name="Ezra D."/>
            <person name="Gonzalez J."/>
            <person name="Henrissat B."/>
            <person name="Kuo A."/>
            <person name="Liang C."/>
            <person name="Lipzen A."/>
            <person name="Lutzoni F."/>
            <person name="Magnuson J."/>
            <person name="Mondo S."/>
            <person name="Nolan M."/>
            <person name="Ohm R."/>
            <person name="Pangilinan J."/>
            <person name="Park H.-J."/>
            <person name="Ramirez L."/>
            <person name="Alfaro M."/>
            <person name="Sun H."/>
            <person name="Tritt A."/>
            <person name="Yoshinaga Y."/>
            <person name="Zwiers L.-H."/>
            <person name="Turgeon B."/>
            <person name="Goodwin S."/>
            <person name="Spatafora J."/>
            <person name="Crous P."/>
            <person name="Grigoriev I."/>
        </authorList>
    </citation>
    <scope>NUCLEOTIDE SEQUENCE</scope>
    <source>
        <strain evidence="2">CBS 122368</strain>
    </source>
</reference>
<evidence type="ECO:0000313" key="2">
    <source>
        <dbReference type="EMBL" id="KAF2242960.1"/>
    </source>
</evidence>
<gene>
    <name evidence="2" type="ORF">BU26DRAFT_122481</name>
</gene>
<dbReference type="AlphaFoldDB" id="A0A6A6I066"/>
<dbReference type="EMBL" id="ML987206">
    <property type="protein sequence ID" value="KAF2242960.1"/>
    <property type="molecule type" value="Genomic_DNA"/>
</dbReference>
<feature type="compositionally biased region" description="Low complexity" evidence="1">
    <location>
        <begin position="168"/>
        <end position="184"/>
    </location>
</feature>
<evidence type="ECO:0000256" key="1">
    <source>
        <dbReference type="SAM" id="MobiDB-lite"/>
    </source>
</evidence>
<dbReference type="RefSeq" id="XP_033677964.1">
    <property type="nucleotide sequence ID" value="XM_033819542.1"/>
</dbReference>
<feature type="compositionally biased region" description="Basic residues" evidence="1">
    <location>
        <begin position="142"/>
        <end position="165"/>
    </location>
</feature>
<sequence length="184" mass="20305">MHGELGRREPHVTPPSRRLFTRFMTRHAVPASNCSSLRAICAVISSAGFLCFANDDSAVVAALGAAQSPVKPGLSVRRRARRPPSLLERRSQPWKLLRATLPLSRAQLRAVFAVVFHSRHGDSGRIIDNAPSREGYAAPVKPKLRPHSHFRAQARAPIHRSRRPRPPVIAARRPGPGRIRAACH</sequence>